<evidence type="ECO:0000256" key="4">
    <source>
        <dbReference type="ARBA" id="ARBA00022598"/>
    </source>
</evidence>
<evidence type="ECO:0000256" key="3">
    <source>
        <dbReference type="ARBA" id="ARBA00012746"/>
    </source>
</evidence>
<dbReference type="FunFam" id="3.30.300.10:FF:000008">
    <property type="entry name" value="GMP synthase [glutamine-hydrolyzing]"/>
    <property type="match status" value="1"/>
</dbReference>
<dbReference type="UniPathway" id="UPA00189">
    <property type="reaction ID" value="UER00296"/>
</dbReference>
<name>A0A158PQD7_BRUPA</name>
<evidence type="ECO:0000256" key="7">
    <source>
        <dbReference type="ARBA" id="ARBA00022755"/>
    </source>
</evidence>
<feature type="region of interest" description="Disordered" evidence="12">
    <location>
        <begin position="69"/>
        <end position="173"/>
    </location>
</feature>
<accession>A0A158PQD7</accession>
<evidence type="ECO:0000256" key="5">
    <source>
        <dbReference type="ARBA" id="ARBA00022741"/>
    </source>
</evidence>
<evidence type="ECO:0000259" key="13">
    <source>
        <dbReference type="PROSITE" id="PS51553"/>
    </source>
</evidence>
<evidence type="ECO:0000313" key="14">
    <source>
        <dbReference type="EMBL" id="VDN82773.1"/>
    </source>
</evidence>
<evidence type="ECO:0000256" key="6">
    <source>
        <dbReference type="ARBA" id="ARBA00022749"/>
    </source>
</evidence>
<dbReference type="Pfam" id="PF00958">
    <property type="entry name" value="GMP_synt_C"/>
    <property type="match status" value="1"/>
</dbReference>
<dbReference type="Proteomes" id="UP000278627">
    <property type="component" value="Unassembled WGS sequence"/>
</dbReference>
<dbReference type="PANTHER" id="PTHR11922:SF2">
    <property type="entry name" value="GMP SYNTHASE [GLUTAMINE-HYDROLYZING]"/>
    <property type="match status" value="1"/>
</dbReference>
<evidence type="ECO:0000313" key="16">
    <source>
        <dbReference type="WBParaSite" id="BPAG_0000160601-mRNA-1"/>
    </source>
</evidence>
<feature type="compositionally biased region" description="Low complexity" evidence="12">
    <location>
        <begin position="101"/>
        <end position="110"/>
    </location>
</feature>
<dbReference type="PANTHER" id="PTHR11922">
    <property type="entry name" value="GMP SYNTHASE-RELATED"/>
    <property type="match status" value="1"/>
</dbReference>
<feature type="compositionally biased region" description="Basic and acidic residues" evidence="12">
    <location>
        <begin position="147"/>
        <end position="162"/>
    </location>
</feature>
<evidence type="ECO:0000256" key="10">
    <source>
        <dbReference type="ARBA" id="ARBA00031356"/>
    </source>
</evidence>
<keyword evidence="6 11" id="KW-0332">GMP biosynthesis</keyword>
<dbReference type="EC" id="6.3.5.2" evidence="3"/>
<dbReference type="CDD" id="cd01742">
    <property type="entry name" value="GATase1_GMP_Synthase"/>
    <property type="match status" value="1"/>
</dbReference>
<proteinExistence type="predicted"/>
<dbReference type="SUPFAM" id="SSF54810">
    <property type="entry name" value="GMP synthetase C-terminal dimerisation domain"/>
    <property type="match status" value="2"/>
</dbReference>
<keyword evidence="15" id="KW-1185">Reference proteome</keyword>
<feature type="compositionally biased region" description="Low complexity" evidence="12">
    <location>
        <begin position="137"/>
        <end position="146"/>
    </location>
</feature>
<dbReference type="Pfam" id="PF00117">
    <property type="entry name" value="GATase"/>
    <property type="match status" value="1"/>
</dbReference>
<dbReference type="GO" id="GO:0003921">
    <property type="term" value="F:GMP synthase activity"/>
    <property type="evidence" value="ECO:0007669"/>
    <property type="project" value="InterPro"/>
</dbReference>
<evidence type="ECO:0000256" key="12">
    <source>
        <dbReference type="SAM" id="MobiDB-lite"/>
    </source>
</evidence>
<organism evidence="16">
    <name type="scientific">Brugia pahangi</name>
    <name type="common">Filarial nematode worm</name>
    <dbReference type="NCBI Taxonomy" id="6280"/>
    <lineage>
        <taxon>Eukaryota</taxon>
        <taxon>Metazoa</taxon>
        <taxon>Ecdysozoa</taxon>
        <taxon>Nematoda</taxon>
        <taxon>Chromadorea</taxon>
        <taxon>Rhabditida</taxon>
        <taxon>Spirurina</taxon>
        <taxon>Spiruromorpha</taxon>
        <taxon>Filarioidea</taxon>
        <taxon>Onchocercidae</taxon>
        <taxon>Brugia</taxon>
    </lineage>
</organism>
<keyword evidence="9" id="KW-0315">Glutamine amidotransferase</keyword>
<feature type="binding site" evidence="11">
    <location>
        <begin position="577"/>
        <end position="583"/>
    </location>
    <ligand>
        <name>ATP</name>
        <dbReference type="ChEBI" id="CHEBI:30616"/>
    </ligand>
</feature>
<keyword evidence="7 11" id="KW-0658">Purine biosynthesis</keyword>
<dbReference type="CDD" id="cd01997">
    <property type="entry name" value="GMP_synthase_C"/>
    <property type="match status" value="1"/>
</dbReference>
<comment type="pathway">
    <text evidence="1">Purine metabolism; GMP biosynthesis; GMP from XMP (L-Gln route): step 1/1.</text>
</comment>
<protein>
    <recommendedName>
        <fullName evidence="3">GMP synthase (glutamine-hydrolyzing)</fullName>
        <ecNumber evidence="3">6.3.5.2</ecNumber>
    </recommendedName>
    <alternativeName>
        <fullName evidence="10">Glutamine amidotransferase</fullName>
    </alternativeName>
</protein>
<dbReference type="Gene3D" id="3.30.300.10">
    <property type="match status" value="2"/>
</dbReference>
<keyword evidence="8 11" id="KW-0067">ATP-binding</keyword>
<sequence>MCDLKCICINRRYGTNSGRLKSKGDVMSISMSKHSPHNLPCTYTDEYFAAGEQGENVVSSPRGVHLKLPNTGSSLSSSFDSNNPISLVSDSSRNKSDTLDSTKSSDSSSLARALPNLSKKHTSILRPFLRKKTKLTSSSGNSPGSGSDHRETNRNIEGEAMKRTASPTLPGGATRAKYDSTICNEEIDVSSSFHAVNATTGTDSLKIMKNGISNSPVCDAVECHYRIYVEKWVSKTTGIDTAESCRLTVVIIVGGWDRSSVIALVVLPLITCVSSTAGVLTVVGSLQERKTIEESSLQRTVSLNKDSRTLCSTDASVSMEVQPVDYTNGKKATDIPNGITSAVHLNNTKLENAYKGGVAILDFGAQFGKVIDRRVREQNVFSEILPFNTKAADMVEKGCYKAIILSGGPNSVNSFNAPEFDPSILTCGIPVLGICYGFQLINKAFGGCVSKKSVREDGQLEIEVDTTCPLFKGLATRQKVLLTHGDSVTDKTVANDFKVVGRSGNFVAAIADERRKLYGVQFHPEVDLSVSGKKILHNFLFRIAGVIDGFTIDNREQKCIQEIRSVVVDKKVLVMVSGGVDSTVCAALLHKALGSDRVIAIHIDNGFMRSNESDQVVDLLNELNLKVRKYSAFYAFMNGRIQIGNELSTPLMGTIQPELKRKIIGDTFMRVKDKIMDELKLDKDIFLAQGTLRPDLIESASHLASSHADVIKTHHNDSALVRELRDLGKVLEPLKDFHKDEVRELGISLGLPEHVVHRHPFPGPGLAIRIVCAERPLISDFDLFVTTQHHLHLIANLSLCDKDSEEFSTITQHLSKADLKIISGHDFEIATTLLPVQSVGVQGDGRSYAYVAALSTNERPIPWELLERLAHIIPRLLHNINRVVYVFGNAVEYPVNDVTRTYLNGFTVGLVKWADRIASDVLCGLGENGKRDLTLDVCLQKIQQMPVVMIPIHFDRDPLERRASTLRSFVLRPFITNDFMTGVAALPGKDIPEQNILEIVRRIMERIPLTSRIMIDLTSKPPGTTEWE</sequence>
<dbReference type="FunFam" id="3.40.50.880:FF:000013">
    <property type="entry name" value="GMP synthase [glutamine-hydrolyzing]"/>
    <property type="match status" value="1"/>
</dbReference>
<dbReference type="InterPro" id="IPR017926">
    <property type="entry name" value="GATASE"/>
</dbReference>
<feature type="compositionally biased region" description="Basic residues" evidence="12">
    <location>
        <begin position="118"/>
        <end position="134"/>
    </location>
</feature>
<dbReference type="Pfam" id="PF02540">
    <property type="entry name" value="NAD_synthase"/>
    <property type="match status" value="1"/>
</dbReference>
<evidence type="ECO:0000256" key="11">
    <source>
        <dbReference type="PROSITE-ProRule" id="PRU00886"/>
    </source>
</evidence>
<dbReference type="SUPFAM" id="SSF52402">
    <property type="entry name" value="Adenine nucleotide alpha hydrolases-like"/>
    <property type="match status" value="1"/>
</dbReference>
<dbReference type="InterPro" id="IPR029062">
    <property type="entry name" value="Class_I_gatase-like"/>
</dbReference>
<evidence type="ECO:0000313" key="15">
    <source>
        <dbReference type="Proteomes" id="UP000278627"/>
    </source>
</evidence>
<dbReference type="Gene3D" id="3.40.50.880">
    <property type="match status" value="1"/>
</dbReference>
<dbReference type="Gene3D" id="3.40.50.620">
    <property type="entry name" value="HUPs"/>
    <property type="match status" value="1"/>
</dbReference>
<dbReference type="InterPro" id="IPR004739">
    <property type="entry name" value="GMP_synth_GATase"/>
</dbReference>
<dbReference type="NCBIfam" id="NF000848">
    <property type="entry name" value="PRK00074.1"/>
    <property type="match status" value="1"/>
</dbReference>
<dbReference type="EMBL" id="UZAD01000136">
    <property type="protein sequence ID" value="VDN82773.1"/>
    <property type="molecule type" value="Genomic_DNA"/>
</dbReference>
<dbReference type="FunFam" id="3.40.50.620:FF:000044">
    <property type="entry name" value="GMP synthase [glutamine-hydrolyzing]"/>
    <property type="match status" value="1"/>
</dbReference>
<dbReference type="InterPro" id="IPR014729">
    <property type="entry name" value="Rossmann-like_a/b/a_fold"/>
</dbReference>
<keyword evidence="5 11" id="KW-0547">Nucleotide-binding</keyword>
<dbReference type="InterPro" id="IPR022310">
    <property type="entry name" value="NAD/GMP_synthase"/>
</dbReference>
<dbReference type="NCBIfam" id="TIGR00888">
    <property type="entry name" value="guaA_Nterm"/>
    <property type="match status" value="1"/>
</dbReference>
<feature type="compositionally biased region" description="Low complexity" evidence="12">
    <location>
        <begin position="70"/>
        <end position="86"/>
    </location>
</feature>
<evidence type="ECO:0000256" key="9">
    <source>
        <dbReference type="ARBA" id="ARBA00022962"/>
    </source>
</evidence>
<dbReference type="GO" id="GO:0005829">
    <property type="term" value="C:cytosol"/>
    <property type="evidence" value="ECO:0007669"/>
    <property type="project" value="TreeGrafter"/>
</dbReference>
<evidence type="ECO:0000256" key="1">
    <source>
        <dbReference type="ARBA" id="ARBA00005153"/>
    </source>
</evidence>
<reference evidence="14 15" key="2">
    <citation type="submission" date="2018-11" db="EMBL/GenBank/DDBJ databases">
        <authorList>
            <consortium name="Pathogen Informatics"/>
        </authorList>
    </citation>
    <scope>NUCLEOTIDE SEQUENCE [LARGE SCALE GENOMIC DNA]</scope>
</reference>
<keyword evidence="4" id="KW-0436">Ligase</keyword>
<dbReference type="WBParaSite" id="BPAG_0000160601-mRNA-1">
    <property type="protein sequence ID" value="BPAG_0000160601-mRNA-1"/>
    <property type="gene ID" value="BPAG_0000160601"/>
</dbReference>
<evidence type="ECO:0000256" key="2">
    <source>
        <dbReference type="ARBA" id="ARBA00011738"/>
    </source>
</evidence>
<dbReference type="GO" id="GO:0005524">
    <property type="term" value="F:ATP binding"/>
    <property type="evidence" value="ECO:0007669"/>
    <property type="project" value="UniProtKB-UniRule"/>
</dbReference>
<reference evidence="16" key="1">
    <citation type="submission" date="2016-04" db="UniProtKB">
        <authorList>
            <consortium name="WormBaseParasite"/>
        </authorList>
    </citation>
    <scope>IDENTIFICATION</scope>
</reference>
<dbReference type="SUPFAM" id="SSF52317">
    <property type="entry name" value="Class I glutamine amidotransferase-like"/>
    <property type="match status" value="1"/>
</dbReference>
<comment type="subunit">
    <text evidence="2">Homodimer.</text>
</comment>
<dbReference type="PRINTS" id="PR00096">
    <property type="entry name" value="GATASE"/>
</dbReference>
<dbReference type="InterPro" id="IPR025777">
    <property type="entry name" value="GMPS_ATP_PPase_dom"/>
</dbReference>
<dbReference type="PRINTS" id="PR00097">
    <property type="entry name" value="ANTSNTHASEII"/>
</dbReference>
<feature type="domain" description="GMPS ATP-PPase" evidence="13">
    <location>
        <begin position="550"/>
        <end position="758"/>
    </location>
</feature>
<dbReference type="PROSITE" id="PS51553">
    <property type="entry name" value="GMPS_ATP_PPASE"/>
    <property type="match status" value="1"/>
</dbReference>
<dbReference type="InterPro" id="IPR001674">
    <property type="entry name" value="GMP_synth_C"/>
</dbReference>
<dbReference type="AlphaFoldDB" id="A0A158PQD7"/>
<dbReference type="STRING" id="6280.A0A158PQD7"/>
<dbReference type="PROSITE" id="PS51273">
    <property type="entry name" value="GATASE_TYPE_1"/>
    <property type="match status" value="1"/>
</dbReference>
<gene>
    <name evidence="14" type="ORF">BPAG_LOCUS1587</name>
</gene>
<evidence type="ECO:0000256" key="8">
    <source>
        <dbReference type="ARBA" id="ARBA00022840"/>
    </source>
</evidence>